<protein>
    <recommendedName>
        <fullName evidence="8">PBS lyase</fullName>
    </recommendedName>
</protein>
<dbReference type="InterPro" id="IPR027417">
    <property type="entry name" value="P-loop_NTPase"/>
</dbReference>
<dbReference type="Proteomes" id="UP000053372">
    <property type="component" value="Unassembled WGS sequence"/>
</dbReference>
<comment type="similarity">
    <text evidence="1">Belongs to the CpcE/RpcE/PecE family.</text>
</comment>
<accession>A0A0V7ZPG9</accession>
<dbReference type="SUPFAM" id="SSF48371">
    <property type="entry name" value="ARM repeat"/>
    <property type="match status" value="1"/>
</dbReference>
<dbReference type="GO" id="GO:0016491">
    <property type="term" value="F:oxidoreductase activity"/>
    <property type="evidence" value="ECO:0007669"/>
    <property type="project" value="TreeGrafter"/>
</dbReference>
<dbReference type="GO" id="GO:0016829">
    <property type="term" value="F:lyase activity"/>
    <property type="evidence" value="ECO:0007669"/>
    <property type="project" value="UniProtKB-KW"/>
</dbReference>
<dbReference type="PANTHER" id="PTHR12697">
    <property type="entry name" value="PBS LYASE HEAT-LIKE PROTEIN"/>
    <property type="match status" value="1"/>
</dbReference>
<dbReference type="OrthoDB" id="448481at2"/>
<dbReference type="InterPro" id="IPR016024">
    <property type="entry name" value="ARM-type_fold"/>
</dbReference>
<evidence type="ECO:0008006" key="8">
    <source>
        <dbReference type="Google" id="ProtNLM"/>
    </source>
</evidence>
<keyword evidence="5" id="KW-1133">Transmembrane helix</keyword>
<dbReference type="PANTHER" id="PTHR12697:SF5">
    <property type="entry name" value="DEOXYHYPUSINE HYDROXYLASE"/>
    <property type="match status" value="1"/>
</dbReference>
<keyword evidence="7" id="KW-1185">Reference proteome</keyword>
<evidence type="ECO:0000256" key="5">
    <source>
        <dbReference type="SAM" id="Phobius"/>
    </source>
</evidence>
<dbReference type="Gene3D" id="1.25.10.10">
    <property type="entry name" value="Leucine-rich Repeat Variant"/>
    <property type="match status" value="4"/>
</dbReference>
<comment type="caution">
    <text evidence="6">The sequence shown here is derived from an EMBL/GenBank/DDBJ whole genome shotgun (WGS) entry which is preliminary data.</text>
</comment>
<evidence type="ECO:0000313" key="7">
    <source>
        <dbReference type="Proteomes" id="UP000053372"/>
    </source>
</evidence>
<dbReference type="GO" id="GO:0030089">
    <property type="term" value="C:phycobilisome"/>
    <property type="evidence" value="ECO:0007669"/>
    <property type="project" value="UniProtKB-KW"/>
</dbReference>
<dbReference type="InterPro" id="IPR011989">
    <property type="entry name" value="ARM-like"/>
</dbReference>
<keyword evidence="2" id="KW-0042">Antenna complex</keyword>
<evidence type="ECO:0000313" key="6">
    <source>
        <dbReference type="EMBL" id="KST66441.1"/>
    </source>
</evidence>
<evidence type="ECO:0000256" key="2">
    <source>
        <dbReference type="ARBA" id="ARBA00022549"/>
    </source>
</evidence>
<name>A0A0V7ZPG9_9CYAN</name>
<dbReference type="EMBL" id="LMTZ01000096">
    <property type="protein sequence ID" value="KST66441.1"/>
    <property type="molecule type" value="Genomic_DNA"/>
</dbReference>
<keyword evidence="4" id="KW-0456">Lyase</keyword>
<reference evidence="6 7" key="1">
    <citation type="journal article" date="2015" name="Genome Announc.">
        <title>Draft Genome of the Euendolithic (true boring) Cyanobacterium Mastigocoleus testarum strain BC008.</title>
        <authorList>
            <person name="Guida B.S."/>
            <person name="Garcia-Pichel F."/>
        </authorList>
    </citation>
    <scope>NUCLEOTIDE SEQUENCE [LARGE SCALE GENOMIC DNA]</scope>
    <source>
        <strain evidence="6 7">BC008</strain>
    </source>
</reference>
<dbReference type="Gene3D" id="3.40.50.300">
    <property type="entry name" value="P-loop containing nucleotide triphosphate hydrolases"/>
    <property type="match status" value="2"/>
</dbReference>
<proteinExistence type="inferred from homology"/>
<organism evidence="6 7">
    <name type="scientific">Mastigocoleus testarum BC008</name>
    <dbReference type="NCBI Taxonomy" id="371196"/>
    <lineage>
        <taxon>Bacteria</taxon>
        <taxon>Bacillati</taxon>
        <taxon>Cyanobacteriota</taxon>
        <taxon>Cyanophyceae</taxon>
        <taxon>Nostocales</taxon>
        <taxon>Hapalosiphonaceae</taxon>
        <taxon>Mastigocoleus</taxon>
    </lineage>
</organism>
<feature type="transmembrane region" description="Helical" evidence="5">
    <location>
        <begin position="733"/>
        <end position="749"/>
    </location>
</feature>
<evidence type="ECO:0000256" key="1">
    <source>
        <dbReference type="ARBA" id="ARBA00009299"/>
    </source>
</evidence>
<dbReference type="InterPro" id="IPR004155">
    <property type="entry name" value="PBS_lyase_HEAT"/>
</dbReference>
<gene>
    <name evidence="6" type="ORF">BC008_42675</name>
</gene>
<sequence length="1879" mass="212761">MTAFSCHRPKVAPIWVFLVTFLLIISLSLPSVSAQEEKPKPPKEWEMKGIVAALKDPYAVVRLEAANRLGTYKLDHPKNQIPNYKEVENLLLEQLSPPDKEDKKEKNFSRRAAATALGNIKAKEFAPQIALLLKDSDSDVRNSAATALGNMKAKEFAPQIALLLKDSDSDVRNSAATALGNMKAKEIAPQIALLLKSSESSVRNSAATALGNMKAKEIAPQIALLLKDSDSDVRNSAATALGNMKAKEFAPQIALLLKDSQFYVRNSAATALGEMKAKEFAPQIALLLKDSKSSVRNSAATALGEMKAKEIAPQITLLLKDSESSVRYFAATILGNMKAKEIAPQIALLLKSSESSVRYSAARALGEMKAKEFAPQIALLLKDSQSSVRYFAATALVQMKAKKFAPQIALLLKDSESSARNSAATALGNMKAKEFAPQIALLLKDSESSVRNSAATALGNMKAKEFAPQIALLLKDSQFYVRNSAATALVQMKAKEFAPQIALLLKDSKSSVRNSAATALGEMKAKEIAPQITLLLKDSDSFVRDFAARALPKLEKQGLSVTVQILNAVHYYPSEINRLRFLAHFIGGGEQDVETLMKWIGKPKVKTTPNDLTVAQGRKIMKLFERSWKLCDSLPDLQRELARQIARVSKKVSWEAWDINLLQRHHKNLKDGRSHYADTVHSVINDLEFWKWFFIARNIILIHLAIWLTLILLYPKFTPVLAPLLWNPWLRRILGFGYIGLLLTLVPWFRERLLQPFKPLLLADARLDNFVEQGYFGESYVKVPPGSVQILNSSRDLRRNKRFRVIGSMGSNHRVEILGGLLYYAGAPFAMTSRFLNRKVHMLRGLLHYTGAPLARSKLNAMTVNNYSPKYITSKVQPITQAIPSLQGQIVLEGESGLGKSMFLRHLANNSQRILVYLPAQKCDKGVIKAISAKLKEQVNDFKFLKNLIYNGALDICIDGLNEVTADTRAKISQFAESYFRGNIIMTTQPLDWIPPSTAKKYELQPLEREQIEQFLLLRGETIGDWRLGTGEDKGVNASFTQYDQACSNYLAEAFNEQQSPEDLAATKRILSNPMDLTLVALMLSQGQQPNLFRLQEQQYQLMAAEYQREYQREFPLKRFSEAVYQMRLYDETIIPSKEFGSELVCLGNEKYKMVISRQWESDKGEPEKTWYFRHDKIMEFFLVQNFRGADKAVQERIQKHISDPRFRGVYLLLANLLPLDYAVELRERIIDYAANSKDHTLSDKFVQLLQLRLPLKWTQGAKVKSLLQQHEQKTQYLDLVAKFLEQVDATVKREQKLYLTIENIESSLRNYAPFPVAIAIDTPTDEDISHLVKLSQQLKAESTAETEITTERSPKAGLLIYKIPPDPAARMEIAKVRLRDNFLLIPIPITSVEKALSDKDNCIGLLDEYIDRYLQHADFFDDRNAITDTLSFFGRTEILQRLGEELLRHQALGLFGLRKSGKTSVLIQLGFMLREYPIIHIDLQSYGGSRYAVDLFNKIIDGLSSLESETPFPQFAPFPREQPAAELTTEFIQRVNEYVSVIQNQTKYHNQKKYKLPIPCFLDEVERIIPTPEHDREKAEEFNAFFGALRVLCQEKKISLLVADVHPDCNRINSWTQAGVATNPVFSFFKEIFLPPFSEEETQEMLVNLGKLMGLEFDAATPQQIHYQSGGHPFVSRQIARFLTNKIKDQYSSVKNSFETNNAVETLHATSLPRNSGLSEPYLIKNKQDLPHQNNNMLIEWGMVEKYLKKTLTQRGQLKNYLEKSIWEDLEKRNFQVAIAVLQCIACNEDSHRKITQTALFNQLKSQFTTNRLLNACNWLISVGLLYEEEVEELKVEDSEIQTQEAQSNELYHIRIPLLSRWIYMQMTEEEIEQCTIP</sequence>
<keyword evidence="5" id="KW-0472">Membrane</keyword>
<dbReference type="Pfam" id="PF13646">
    <property type="entry name" value="HEAT_2"/>
    <property type="match status" value="5"/>
</dbReference>
<feature type="transmembrane region" description="Helical" evidence="5">
    <location>
        <begin position="689"/>
        <end position="713"/>
    </location>
</feature>
<evidence type="ECO:0000256" key="3">
    <source>
        <dbReference type="ARBA" id="ARBA00022738"/>
    </source>
</evidence>
<keyword evidence="3" id="KW-0605">Phycobilisome</keyword>
<evidence type="ECO:0000256" key="4">
    <source>
        <dbReference type="ARBA" id="ARBA00023239"/>
    </source>
</evidence>
<keyword evidence="5" id="KW-0812">Transmembrane</keyword>
<dbReference type="RefSeq" id="WP_058183797.1">
    <property type="nucleotide sequence ID" value="NZ_LMTZ01000096.1"/>
</dbReference>
<dbReference type="SUPFAM" id="SSF52540">
    <property type="entry name" value="P-loop containing nucleoside triphosphate hydrolases"/>
    <property type="match status" value="2"/>
</dbReference>
<dbReference type="SMART" id="SM00567">
    <property type="entry name" value="EZ_HEAT"/>
    <property type="match status" value="14"/>
</dbReference>